<feature type="region of interest" description="Disordered" evidence="1">
    <location>
        <begin position="135"/>
        <end position="205"/>
    </location>
</feature>
<comment type="caution">
    <text evidence="2">The sequence shown here is derived from an EMBL/GenBank/DDBJ whole genome shotgun (WGS) entry which is preliminary data.</text>
</comment>
<reference evidence="2" key="1">
    <citation type="submission" date="2023-06" db="EMBL/GenBank/DDBJ databases">
        <title>Reference genome for the Northern bat (Eptesicus nilssonii), a most northern bat species.</title>
        <authorList>
            <person name="Laine V.N."/>
            <person name="Pulliainen A.T."/>
            <person name="Lilley T.M."/>
        </authorList>
    </citation>
    <scope>NUCLEOTIDE SEQUENCE</scope>
    <source>
        <strain evidence="2">BLF_Eptnil</strain>
        <tissue evidence="2">Kidney</tissue>
    </source>
</reference>
<accession>A0AA40HN69</accession>
<organism evidence="2 3">
    <name type="scientific">Cnephaeus nilssonii</name>
    <name type="common">Northern bat</name>
    <name type="synonym">Eptesicus nilssonii</name>
    <dbReference type="NCBI Taxonomy" id="3371016"/>
    <lineage>
        <taxon>Eukaryota</taxon>
        <taxon>Metazoa</taxon>
        <taxon>Chordata</taxon>
        <taxon>Craniata</taxon>
        <taxon>Vertebrata</taxon>
        <taxon>Euteleostomi</taxon>
        <taxon>Mammalia</taxon>
        <taxon>Eutheria</taxon>
        <taxon>Laurasiatheria</taxon>
        <taxon>Chiroptera</taxon>
        <taxon>Yangochiroptera</taxon>
        <taxon>Vespertilionidae</taxon>
        <taxon>Cnephaeus</taxon>
    </lineage>
</organism>
<gene>
    <name evidence="2" type="ORF">QTO34_005225</name>
</gene>
<sequence length="225" mass="24030">MASPFSVALFPRVILRGGQSGVGVLRLGSLRRYISVRSQFEASGSKSGKPTPEAAAAGDSLSEERKILHLLCGPCQPLMPVADGHLPVSLLLLCKSSSLELSPLPEQENLKLLQEKTNAVQLVRLRLQRPAASLSPSQNAGLRSVRKVAEAMGEEPSTTRYGNEVASDLPTPPNPQPNSDGPSAAACPLQTQHGDPEGRRRPGRKVWEQEVAAWVPASAQTFCVD</sequence>
<name>A0AA40HN69_CNENI</name>
<protein>
    <submittedName>
        <fullName evidence="2">Uncharacterized protein</fullName>
    </submittedName>
</protein>
<dbReference type="EMBL" id="JAULJE010000015">
    <property type="protein sequence ID" value="KAK1334223.1"/>
    <property type="molecule type" value="Genomic_DNA"/>
</dbReference>
<keyword evidence="3" id="KW-1185">Reference proteome</keyword>
<dbReference type="AlphaFoldDB" id="A0AA40HN69"/>
<evidence type="ECO:0000313" key="2">
    <source>
        <dbReference type="EMBL" id="KAK1334223.1"/>
    </source>
</evidence>
<evidence type="ECO:0000256" key="1">
    <source>
        <dbReference type="SAM" id="MobiDB-lite"/>
    </source>
</evidence>
<dbReference type="Proteomes" id="UP001177744">
    <property type="component" value="Unassembled WGS sequence"/>
</dbReference>
<feature type="non-terminal residue" evidence="2">
    <location>
        <position position="225"/>
    </location>
</feature>
<evidence type="ECO:0000313" key="3">
    <source>
        <dbReference type="Proteomes" id="UP001177744"/>
    </source>
</evidence>
<feature type="compositionally biased region" description="Basic and acidic residues" evidence="1">
    <location>
        <begin position="194"/>
        <end position="205"/>
    </location>
</feature>
<proteinExistence type="predicted"/>